<keyword evidence="2" id="KW-0675">Receptor</keyword>
<feature type="region of interest" description="Disordered" evidence="1">
    <location>
        <begin position="1"/>
        <end position="72"/>
    </location>
</feature>
<organism evidence="2 3">
    <name type="scientific">Rousettus aegyptiacus</name>
    <name type="common">Egyptian fruit bat</name>
    <name type="synonym">Pteropus aegyptiacus</name>
    <dbReference type="NCBI Taxonomy" id="9407"/>
    <lineage>
        <taxon>Eukaryota</taxon>
        <taxon>Metazoa</taxon>
        <taxon>Chordata</taxon>
        <taxon>Craniata</taxon>
        <taxon>Vertebrata</taxon>
        <taxon>Euteleostomi</taxon>
        <taxon>Mammalia</taxon>
        <taxon>Eutheria</taxon>
        <taxon>Laurasiatheria</taxon>
        <taxon>Chiroptera</taxon>
        <taxon>Yinpterochiroptera</taxon>
        <taxon>Pteropodoidea</taxon>
        <taxon>Pteropodidae</taxon>
        <taxon>Rousettinae</taxon>
        <taxon>Rousettus</taxon>
    </lineage>
</organism>
<accession>A0A7J8D689</accession>
<sequence length="72" mass="8086">MNDMNSSMESLFPAGSMQSDTVPLRQNGQHSHGQPPPSAARPLQQQGSTRQKVQRSQPMHILAARWVPRPRR</sequence>
<protein>
    <submittedName>
        <fullName evidence="2">Growth factor receptor bound protein 10</fullName>
    </submittedName>
</protein>
<keyword evidence="3" id="KW-1185">Reference proteome</keyword>
<evidence type="ECO:0000313" key="3">
    <source>
        <dbReference type="Proteomes" id="UP000593571"/>
    </source>
</evidence>
<evidence type="ECO:0000313" key="2">
    <source>
        <dbReference type="EMBL" id="KAF6418449.1"/>
    </source>
</evidence>
<comment type="caution">
    <text evidence="2">The sequence shown here is derived from an EMBL/GenBank/DDBJ whole genome shotgun (WGS) entry which is preliminary data.</text>
</comment>
<evidence type="ECO:0000256" key="1">
    <source>
        <dbReference type="SAM" id="MobiDB-lite"/>
    </source>
</evidence>
<proteinExistence type="predicted"/>
<dbReference type="EMBL" id="JACASE010000013">
    <property type="protein sequence ID" value="KAF6418449.1"/>
    <property type="molecule type" value="Genomic_DNA"/>
</dbReference>
<reference evidence="2 3" key="1">
    <citation type="journal article" date="2020" name="Nature">
        <title>Six reference-quality genomes reveal evolution of bat adaptations.</title>
        <authorList>
            <person name="Jebb D."/>
            <person name="Huang Z."/>
            <person name="Pippel M."/>
            <person name="Hughes G.M."/>
            <person name="Lavrichenko K."/>
            <person name="Devanna P."/>
            <person name="Winkler S."/>
            <person name="Jermiin L.S."/>
            <person name="Skirmuntt E.C."/>
            <person name="Katzourakis A."/>
            <person name="Burkitt-Gray L."/>
            <person name="Ray D.A."/>
            <person name="Sullivan K.A.M."/>
            <person name="Roscito J.G."/>
            <person name="Kirilenko B.M."/>
            <person name="Davalos L.M."/>
            <person name="Corthals A.P."/>
            <person name="Power M.L."/>
            <person name="Jones G."/>
            <person name="Ransome R.D."/>
            <person name="Dechmann D.K.N."/>
            <person name="Locatelli A.G."/>
            <person name="Puechmaille S.J."/>
            <person name="Fedrigo O."/>
            <person name="Jarvis E.D."/>
            <person name="Hiller M."/>
            <person name="Vernes S.C."/>
            <person name="Myers E.W."/>
            <person name="Teeling E.C."/>
        </authorList>
    </citation>
    <scope>NUCLEOTIDE SEQUENCE [LARGE SCALE GENOMIC DNA]</scope>
    <source>
        <strain evidence="2">MRouAeg1</strain>
        <tissue evidence="2">Muscle</tissue>
    </source>
</reference>
<feature type="compositionally biased region" description="Polar residues" evidence="1">
    <location>
        <begin position="43"/>
        <end position="57"/>
    </location>
</feature>
<feature type="compositionally biased region" description="Polar residues" evidence="1">
    <location>
        <begin position="16"/>
        <end position="32"/>
    </location>
</feature>
<gene>
    <name evidence="2" type="ORF">HJG63_005929</name>
</gene>
<dbReference type="AlphaFoldDB" id="A0A7J8D689"/>
<name>A0A7J8D689_ROUAE</name>
<dbReference type="Proteomes" id="UP000593571">
    <property type="component" value="Unassembled WGS sequence"/>
</dbReference>